<sequence>MRGSPIVPLLLWSSCCGIAFSHLIPPIAASANTNSRAEIWRSDDAATVKFHAACKQCLDENESQFLFKLAVSSTENVCGESDISLNGKPLNIRWDGESAAGADTISAHMTNGSGPYSLAIDYRSLCVTSPSDSIEKYAAQILTVTFHPRNDSQDNGSAGFALSYNPVGKPEIFRLVTSPISISDNDPSFDFWMDSSDLDNPQTPTTIPGDHFDNDRLEDELQRLGVLKSEVQKLEQMIQTKDDEIRKLISQDCASLTSRLKQCSSLKCFVKTSFSIVPDIFRLMKYRFWSLPSSSSERPCRHSGGVDVDRTPGQAHNVSTLAVAAPESGRKDNSSIQTTGMEITPPLPPTQRPDPHILSQSPLAAIKTKKFVRHVAIVCLVFAILYLVYKQCRNTISWRRRRVDMAARREERRARNAYRNAARRHRWRQWWSRWFPQRSQIPNNQSQHNLTTLDDEEEAGNTGSNTQQGADRDQLDGTGVQAEILGFRRVLELVGELIRPDGDRDRDPSFDRRRQNQQHTAELGAAGTYTATEAPSSTAPLTTIGSPRTSSVLSYETDSVTLDSLDPETATMFSTS</sequence>
<keyword evidence="3" id="KW-0472">Membrane</keyword>
<keyword evidence="4" id="KW-0732">Signal</keyword>
<dbReference type="EMBL" id="PDNA01000080">
    <property type="protein sequence ID" value="PGH15734.1"/>
    <property type="molecule type" value="Genomic_DNA"/>
</dbReference>
<evidence type="ECO:0008006" key="7">
    <source>
        <dbReference type="Google" id="ProtNLM"/>
    </source>
</evidence>
<feature type="compositionally biased region" description="Basic and acidic residues" evidence="2">
    <location>
        <begin position="499"/>
        <end position="514"/>
    </location>
</feature>
<evidence type="ECO:0000256" key="1">
    <source>
        <dbReference type="SAM" id="Coils"/>
    </source>
</evidence>
<dbReference type="OrthoDB" id="4225201at2759"/>
<proteinExistence type="predicted"/>
<dbReference type="Proteomes" id="UP000224634">
    <property type="component" value="Unassembled WGS sequence"/>
</dbReference>
<organism evidence="5 6">
    <name type="scientific">Polytolypa hystricis (strain UAMH7299)</name>
    <dbReference type="NCBI Taxonomy" id="1447883"/>
    <lineage>
        <taxon>Eukaryota</taxon>
        <taxon>Fungi</taxon>
        <taxon>Dikarya</taxon>
        <taxon>Ascomycota</taxon>
        <taxon>Pezizomycotina</taxon>
        <taxon>Eurotiomycetes</taxon>
        <taxon>Eurotiomycetidae</taxon>
        <taxon>Onygenales</taxon>
        <taxon>Onygenales incertae sedis</taxon>
        <taxon>Polytolypa</taxon>
    </lineage>
</organism>
<evidence type="ECO:0000313" key="6">
    <source>
        <dbReference type="Proteomes" id="UP000224634"/>
    </source>
</evidence>
<feature type="chain" id="PRO_5012428379" description="GOLD domain-containing protein" evidence="4">
    <location>
        <begin position="22"/>
        <end position="576"/>
    </location>
</feature>
<feature type="region of interest" description="Disordered" evidence="2">
    <location>
        <begin position="499"/>
        <end position="527"/>
    </location>
</feature>
<keyword evidence="1" id="KW-0175">Coiled coil</keyword>
<keyword evidence="3" id="KW-1133">Transmembrane helix</keyword>
<name>A0A2B7XVE6_POLH7</name>
<evidence type="ECO:0000256" key="4">
    <source>
        <dbReference type="SAM" id="SignalP"/>
    </source>
</evidence>
<gene>
    <name evidence="5" type="ORF">AJ80_05442</name>
</gene>
<evidence type="ECO:0000313" key="5">
    <source>
        <dbReference type="EMBL" id="PGH15734.1"/>
    </source>
</evidence>
<feature type="coiled-coil region" evidence="1">
    <location>
        <begin position="214"/>
        <end position="251"/>
    </location>
</feature>
<keyword evidence="3" id="KW-0812">Transmembrane</keyword>
<dbReference type="STRING" id="1447883.A0A2B7XVE6"/>
<feature type="signal peptide" evidence="4">
    <location>
        <begin position="1"/>
        <end position="21"/>
    </location>
</feature>
<feature type="transmembrane region" description="Helical" evidence="3">
    <location>
        <begin position="371"/>
        <end position="389"/>
    </location>
</feature>
<protein>
    <recommendedName>
        <fullName evidence="7">GOLD domain-containing protein</fullName>
    </recommendedName>
</protein>
<dbReference type="AlphaFoldDB" id="A0A2B7XVE6"/>
<accession>A0A2B7XVE6</accession>
<evidence type="ECO:0000256" key="3">
    <source>
        <dbReference type="SAM" id="Phobius"/>
    </source>
</evidence>
<reference evidence="5 6" key="1">
    <citation type="submission" date="2017-10" db="EMBL/GenBank/DDBJ databases">
        <title>Comparative genomics in systemic dimorphic fungi from Ajellomycetaceae.</title>
        <authorList>
            <person name="Munoz J.F."/>
            <person name="Mcewen J.G."/>
            <person name="Clay O.K."/>
            <person name="Cuomo C.A."/>
        </authorList>
    </citation>
    <scope>NUCLEOTIDE SEQUENCE [LARGE SCALE GENOMIC DNA]</scope>
    <source>
        <strain evidence="5 6">UAMH7299</strain>
    </source>
</reference>
<comment type="caution">
    <text evidence="5">The sequence shown here is derived from an EMBL/GenBank/DDBJ whole genome shotgun (WGS) entry which is preliminary data.</text>
</comment>
<dbReference type="PROSITE" id="PS51257">
    <property type="entry name" value="PROKAR_LIPOPROTEIN"/>
    <property type="match status" value="1"/>
</dbReference>
<evidence type="ECO:0000256" key="2">
    <source>
        <dbReference type="SAM" id="MobiDB-lite"/>
    </source>
</evidence>
<keyword evidence="6" id="KW-1185">Reference proteome</keyword>
<feature type="region of interest" description="Disordered" evidence="2">
    <location>
        <begin position="455"/>
        <end position="475"/>
    </location>
</feature>